<keyword evidence="2" id="KW-1185">Reference proteome</keyword>
<accession>A0A0S3T3U5</accession>
<reference evidence="1 2" key="1">
    <citation type="journal article" date="2015" name="Sci. Rep.">
        <title>The power of single molecule real-time sequencing technology in the de novo assembly of a eukaryotic genome.</title>
        <authorList>
            <person name="Sakai H."/>
            <person name="Naito K."/>
            <person name="Ogiso-Tanaka E."/>
            <person name="Takahashi Y."/>
            <person name="Iseki K."/>
            <person name="Muto C."/>
            <person name="Satou K."/>
            <person name="Teruya K."/>
            <person name="Shiroma A."/>
            <person name="Shimoji M."/>
            <person name="Hirano T."/>
            <person name="Itoh T."/>
            <person name="Kaga A."/>
            <person name="Tomooka N."/>
        </authorList>
    </citation>
    <scope>NUCLEOTIDE SEQUENCE [LARGE SCALE GENOMIC DNA]</scope>
    <source>
        <strain evidence="2">cv. Shumari</strain>
    </source>
</reference>
<dbReference type="EMBL" id="AP015043">
    <property type="protein sequence ID" value="BAT99896.1"/>
    <property type="molecule type" value="Genomic_DNA"/>
</dbReference>
<proteinExistence type="predicted"/>
<name>A0A0S3T3U5_PHAAN</name>
<evidence type="ECO:0000313" key="1">
    <source>
        <dbReference type="EMBL" id="BAT99896.1"/>
    </source>
</evidence>
<dbReference type="AlphaFoldDB" id="A0A0S3T3U5"/>
<evidence type="ECO:0000313" key="2">
    <source>
        <dbReference type="Proteomes" id="UP000291084"/>
    </source>
</evidence>
<sequence>MVMQNSITFVFRQRAERGRYRLEGLRFGTTLRFVPGRVSQGFLSGNRLDRIRSQPRLGVRPPRITLGSQILTTHGAGLIGA</sequence>
<protein>
    <submittedName>
        <fullName evidence="1">Uncharacterized protein</fullName>
    </submittedName>
</protein>
<organism evidence="1 2">
    <name type="scientific">Vigna angularis var. angularis</name>
    <dbReference type="NCBI Taxonomy" id="157739"/>
    <lineage>
        <taxon>Eukaryota</taxon>
        <taxon>Viridiplantae</taxon>
        <taxon>Streptophyta</taxon>
        <taxon>Embryophyta</taxon>
        <taxon>Tracheophyta</taxon>
        <taxon>Spermatophyta</taxon>
        <taxon>Magnoliopsida</taxon>
        <taxon>eudicotyledons</taxon>
        <taxon>Gunneridae</taxon>
        <taxon>Pentapetalae</taxon>
        <taxon>rosids</taxon>
        <taxon>fabids</taxon>
        <taxon>Fabales</taxon>
        <taxon>Fabaceae</taxon>
        <taxon>Papilionoideae</taxon>
        <taxon>50 kb inversion clade</taxon>
        <taxon>NPAAA clade</taxon>
        <taxon>indigoferoid/millettioid clade</taxon>
        <taxon>Phaseoleae</taxon>
        <taxon>Vigna</taxon>
    </lineage>
</organism>
<dbReference type="Proteomes" id="UP000291084">
    <property type="component" value="Chromosome 10"/>
</dbReference>
<gene>
    <name evidence="1" type="primary">Vigan.10G143800</name>
    <name evidence="1" type="ORF">VIGAN_10143800</name>
</gene>